<name>A0A839UFS5_9HYPH</name>
<keyword evidence="1" id="KW-1133">Transmembrane helix</keyword>
<comment type="caution">
    <text evidence="2">The sequence shown here is derived from an EMBL/GenBank/DDBJ whole genome shotgun (WGS) entry which is preliminary data.</text>
</comment>
<reference evidence="2 3" key="1">
    <citation type="submission" date="2020-08" db="EMBL/GenBank/DDBJ databases">
        <title>Genomic Encyclopedia of Type Strains, Phase III (KMG-III): the genomes of soil and plant-associated and newly described type strains.</title>
        <authorList>
            <person name="Whitman W."/>
        </authorList>
    </citation>
    <scope>NUCLEOTIDE SEQUENCE [LARGE SCALE GENOMIC DNA]</scope>
    <source>
        <strain evidence="2 3">CECT 7015</strain>
    </source>
</reference>
<sequence length="140" mass="15890">MFEKKPLRWFATPGLNTGPYPGFSRLWWKAAIFWTIVLALGFAASKYWEATQRKRVETDPHSTATIVSVWTEKHGRSGFEIKMGKITFVRQHEGKSVSCSITIYLENLPAKFQEVGQSIDIVPRAESCYRPIVPLLLGTS</sequence>
<keyword evidence="1" id="KW-0812">Transmembrane</keyword>
<evidence type="ECO:0000313" key="3">
    <source>
        <dbReference type="Proteomes" id="UP000554520"/>
    </source>
</evidence>
<protein>
    <recommendedName>
        <fullName evidence="4">DUF3592 domain-containing protein</fullName>
    </recommendedName>
</protein>
<accession>A0A839UFS5</accession>
<keyword evidence="3" id="KW-1185">Reference proteome</keyword>
<dbReference type="Proteomes" id="UP000554520">
    <property type="component" value="Unassembled WGS sequence"/>
</dbReference>
<feature type="transmembrane region" description="Helical" evidence="1">
    <location>
        <begin position="26"/>
        <end position="45"/>
    </location>
</feature>
<dbReference type="AlphaFoldDB" id="A0A839UFS5"/>
<dbReference type="RefSeq" id="WP_183665789.1">
    <property type="nucleotide sequence ID" value="NZ_JACHXN010000048.1"/>
</dbReference>
<gene>
    <name evidence="2" type="ORF">FHS21_006343</name>
</gene>
<evidence type="ECO:0000256" key="1">
    <source>
        <dbReference type="SAM" id="Phobius"/>
    </source>
</evidence>
<keyword evidence="1" id="KW-0472">Membrane</keyword>
<dbReference type="EMBL" id="JACHXN010000048">
    <property type="protein sequence ID" value="MBB3149886.1"/>
    <property type="molecule type" value="Genomic_DNA"/>
</dbReference>
<evidence type="ECO:0000313" key="2">
    <source>
        <dbReference type="EMBL" id="MBB3149886.1"/>
    </source>
</evidence>
<evidence type="ECO:0008006" key="4">
    <source>
        <dbReference type="Google" id="ProtNLM"/>
    </source>
</evidence>
<organism evidence="2 3">
    <name type="scientific">Phyllobacterium trifolii</name>
    <dbReference type="NCBI Taxonomy" id="300193"/>
    <lineage>
        <taxon>Bacteria</taxon>
        <taxon>Pseudomonadati</taxon>
        <taxon>Pseudomonadota</taxon>
        <taxon>Alphaproteobacteria</taxon>
        <taxon>Hyphomicrobiales</taxon>
        <taxon>Phyllobacteriaceae</taxon>
        <taxon>Phyllobacterium</taxon>
    </lineage>
</organism>
<proteinExistence type="predicted"/>